<comment type="caution">
    <text evidence="15">The sequence shown here is derived from an EMBL/GenBank/DDBJ whole genome shotgun (WGS) entry which is preliminary data.</text>
</comment>
<comment type="subcellular location">
    <subcellularLocation>
        <location evidence="2">Cytoplasm</location>
    </subcellularLocation>
    <subcellularLocation>
        <location evidence="1">Nucleus</location>
    </subcellularLocation>
</comment>
<keyword evidence="9" id="KW-0694">RNA-binding</keyword>
<feature type="compositionally biased region" description="Basic and acidic residues" evidence="13">
    <location>
        <begin position="330"/>
        <end position="361"/>
    </location>
</feature>
<dbReference type="GO" id="GO:0051028">
    <property type="term" value="P:mRNA transport"/>
    <property type="evidence" value="ECO:0007669"/>
    <property type="project" value="UniProtKB-KW"/>
</dbReference>
<evidence type="ECO:0000256" key="8">
    <source>
        <dbReference type="ARBA" id="ARBA00022845"/>
    </source>
</evidence>
<keyword evidence="7" id="KW-0509">mRNA transport</keyword>
<evidence type="ECO:0000256" key="10">
    <source>
        <dbReference type="ARBA" id="ARBA00023161"/>
    </source>
</evidence>
<evidence type="ECO:0000256" key="13">
    <source>
        <dbReference type="SAM" id="MobiDB-lite"/>
    </source>
</evidence>
<keyword evidence="10" id="KW-0866">Nonsense-mediated mRNA decay</keyword>
<evidence type="ECO:0000256" key="2">
    <source>
        <dbReference type="ARBA" id="ARBA00004496"/>
    </source>
</evidence>
<keyword evidence="16" id="KW-1185">Reference proteome</keyword>
<evidence type="ECO:0000259" key="14">
    <source>
        <dbReference type="Pfam" id="PF09405"/>
    </source>
</evidence>
<dbReference type="STRING" id="6832.A0A553P3L4"/>
<evidence type="ECO:0000256" key="1">
    <source>
        <dbReference type="ARBA" id="ARBA00004123"/>
    </source>
</evidence>
<dbReference type="Pfam" id="PF09405">
    <property type="entry name" value="Btz"/>
    <property type="match status" value="1"/>
</dbReference>
<evidence type="ECO:0000256" key="6">
    <source>
        <dbReference type="ARBA" id="ARBA00022664"/>
    </source>
</evidence>
<organism evidence="15 16">
    <name type="scientific">Tigriopus californicus</name>
    <name type="common">Marine copepod</name>
    <dbReference type="NCBI Taxonomy" id="6832"/>
    <lineage>
        <taxon>Eukaryota</taxon>
        <taxon>Metazoa</taxon>
        <taxon>Ecdysozoa</taxon>
        <taxon>Arthropoda</taxon>
        <taxon>Crustacea</taxon>
        <taxon>Multicrustacea</taxon>
        <taxon>Hexanauplia</taxon>
        <taxon>Copepoda</taxon>
        <taxon>Harpacticoida</taxon>
        <taxon>Harpacticidae</taxon>
        <taxon>Tigriopus</taxon>
    </lineage>
</organism>
<keyword evidence="4" id="KW-0813">Transport</keyword>
<dbReference type="GO" id="GO:0035145">
    <property type="term" value="C:exon-exon junction complex"/>
    <property type="evidence" value="ECO:0007669"/>
    <property type="project" value="InterPro"/>
</dbReference>
<evidence type="ECO:0000256" key="4">
    <source>
        <dbReference type="ARBA" id="ARBA00022448"/>
    </source>
</evidence>
<gene>
    <name evidence="15" type="ORF">TCAL_03389</name>
</gene>
<keyword evidence="6" id="KW-0507">mRNA processing</keyword>
<evidence type="ECO:0000256" key="9">
    <source>
        <dbReference type="ARBA" id="ARBA00022884"/>
    </source>
</evidence>
<dbReference type="GO" id="GO:0006417">
    <property type="term" value="P:regulation of translation"/>
    <property type="evidence" value="ECO:0007669"/>
    <property type="project" value="UniProtKB-KW"/>
</dbReference>
<evidence type="ECO:0000256" key="3">
    <source>
        <dbReference type="ARBA" id="ARBA00009548"/>
    </source>
</evidence>
<feature type="compositionally biased region" description="Basic residues" evidence="13">
    <location>
        <begin position="1"/>
        <end position="11"/>
    </location>
</feature>
<feature type="region of interest" description="Disordered" evidence="13">
    <location>
        <begin position="151"/>
        <end position="180"/>
    </location>
</feature>
<dbReference type="GO" id="GO:0008380">
    <property type="term" value="P:RNA splicing"/>
    <property type="evidence" value="ECO:0007669"/>
    <property type="project" value="UniProtKB-KW"/>
</dbReference>
<feature type="compositionally biased region" description="Basic and acidic residues" evidence="13">
    <location>
        <begin position="264"/>
        <end position="280"/>
    </location>
</feature>
<evidence type="ECO:0000313" key="16">
    <source>
        <dbReference type="Proteomes" id="UP000318571"/>
    </source>
</evidence>
<evidence type="ECO:0000256" key="11">
    <source>
        <dbReference type="ARBA" id="ARBA00023187"/>
    </source>
</evidence>
<dbReference type="GO" id="GO:0003729">
    <property type="term" value="F:mRNA binding"/>
    <property type="evidence" value="ECO:0007669"/>
    <property type="project" value="InterPro"/>
</dbReference>
<keyword evidence="12" id="KW-0539">Nucleus</keyword>
<proteinExistence type="inferred from homology"/>
<dbReference type="Proteomes" id="UP000318571">
    <property type="component" value="Chromosome 7"/>
</dbReference>
<dbReference type="InterPro" id="IPR018545">
    <property type="entry name" value="Btz_dom"/>
</dbReference>
<keyword evidence="8" id="KW-0810">Translation regulation</keyword>
<dbReference type="GO" id="GO:0005737">
    <property type="term" value="C:cytoplasm"/>
    <property type="evidence" value="ECO:0007669"/>
    <property type="project" value="UniProtKB-SubCell"/>
</dbReference>
<accession>A0A553P3L4</accession>
<feature type="compositionally biased region" description="Basic and acidic residues" evidence="13">
    <location>
        <begin position="302"/>
        <end position="312"/>
    </location>
</feature>
<reference evidence="15 16" key="1">
    <citation type="journal article" date="2018" name="Nat. Ecol. Evol.">
        <title>Genomic signatures of mitonuclear coevolution across populations of Tigriopus californicus.</title>
        <authorList>
            <person name="Barreto F.S."/>
            <person name="Watson E.T."/>
            <person name="Lima T.G."/>
            <person name="Willett C.S."/>
            <person name="Edmands S."/>
            <person name="Li W."/>
            <person name="Burton R.S."/>
        </authorList>
    </citation>
    <scope>NUCLEOTIDE SEQUENCE [LARGE SCALE GENOMIC DNA]</scope>
    <source>
        <strain evidence="15 16">San Diego</strain>
    </source>
</reference>
<keyword evidence="11" id="KW-0508">mRNA splicing</keyword>
<evidence type="ECO:0000256" key="5">
    <source>
        <dbReference type="ARBA" id="ARBA00022490"/>
    </source>
</evidence>
<sequence>MPEHRRRHRSRSPGSSAASRLESRARRPHSPPRMRSDDAPRPQTGPGHPVPRPVAVWPAAIHRRPALPANVSPQVQIRRHVSPGLLKRRTQYQTMFRRDLESLERGQYRALGSKTRAEHGLIFGSSEFGPVEAKEQRKIQIDIRRNIPSHRISTSPVRRKLTRPESLRIPRRPDEGGKPIFDRPEFLECLESGAIQEERTVNMVAPSAATQWPRGRDLDASDTRPGLRNRSRSPLRQPDLRRRLGDTNPRESIRDRLGSSSHPTHMDQTRSERSRVRDRLGGSSFRHRSRGRGLDEDDDPAILDREELERQRPMVKPWDVNPEFVPRGRNYFEHDDREGGGGHQNETSRFDSRGFGDGDRRRSSRGGFGGRGRRGGGEGRGDWSRGGGDRNFSRRKNRGGSPDWKHDKFAEINQDDDDSHLGMDEG</sequence>
<dbReference type="OrthoDB" id="6343344at2759"/>
<evidence type="ECO:0000313" key="15">
    <source>
        <dbReference type="EMBL" id="TRY72269.1"/>
    </source>
</evidence>
<comment type="similarity">
    <text evidence="3">Belongs to the CASC3 family.</text>
</comment>
<feature type="region of interest" description="Disordered" evidence="13">
    <location>
        <begin position="200"/>
        <end position="426"/>
    </location>
</feature>
<name>A0A553P3L4_TIGCA</name>
<protein>
    <recommendedName>
        <fullName evidence="14">Btz domain-containing protein</fullName>
    </recommendedName>
</protein>
<dbReference type="EMBL" id="VCGU01000008">
    <property type="protein sequence ID" value="TRY72269.1"/>
    <property type="molecule type" value="Genomic_DNA"/>
</dbReference>
<feature type="compositionally biased region" description="Basic and acidic residues" evidence="13">
    <location>
        <begin position="238"/>
        <end position="257"/>
    </location>
</feature>
<feature type="region of interest" description="Disordered" evidence="13">
    <location>
        <begin position="1"/>
        <end position="55"/>
    </location>
</feature>
<feature type="compositionally biased region" description="Basic and acidic residues" evidence="13">
    <location>
        <begin position="162"/>
        <end position="180"/>
    </location>
</feature>
<feature type="compositionally biased region" description="Basic and acidic residues" evidence="13">
    <location>
        <begin position="375"/>
        <end position="392"/>
    </location>
</feature>
<evidence type="ECO:0000256" key="7">
    <source>
        <dbReference type="ARBA" id="ARBA00022816"/>
    </source>
</evidence>
<dbReference type="AlphaFoldDB" id="A0A553P3L4"/>
<dbReference type="GO" id="GO:0006397">
    <property type="term" value="P:mRNA processing"/>
    <property type="evidence" value="ECO:0007669"/>
    <property type="project" value="UniProtKB-KW"/>
</dbReference>
<keyword evidence="5" id="KW-0963">Cytoplasm</keyword>
<feature type="domain" description="Btz" evidence="14">
    <location>
        <begin position="312"/>
        <end position="418"/>
    </location>
</feature>
<evidence type="ECO:0000256" key="12">
    <source>
        <dbReference type="ARBA" id="ARBA00023242"/>
    </source>
</evidence>
<dbReference type="GO" id="GO:0000184">
    <property type="term" value="P:nuclear-transcribed mRNA catabolic process, nonsense-mediated decay"/>
    <property type="evidence" value="ECO:0007669"/>
    <property type="project" value="UniProtKB-KW"/>
</dbReference>
<dbReference type="OMA" id="FNNDIRR"/>